<evidence type="ECO:0000256" key="2">
    <source>
        <dbReference type="ARBA" id="ARBA00022448"/>
    </source>
</evidence>
<proteinExistence type="inferred from homology"/>
<reference evidence="18" key="1">
    <citation type="journal article" date="2019" name="Int. J. Syst. Evol. Microbiol.">
        <title>The Global Catalogue of Microorganisms (GCM) 10K type strain sequencing project: providing services to taxonomists for standard genome sequencing and annotation.</title>
        <authorList>
            <consortium name="The Broad Institute Genomics Platform"/>
            <consortium name="The Broad Institute Genome Sequencing Center for Infectious Disease"/>
            <person name="Wu L."/>
            <person name="Ma J."/>
        </authorList>
    </citation>
    <scope>NUCLEOTIDE SEQUENCE [LARGE SCALE GENOMIC DNA]</scope>
    <source>
        <strain evidence="18">CCUG 66188</strain>
    </source>
</reference>
<evidence type="ECO:0000256" key="13">
    <source>
        <dbReference type="RuleBase" id="RU003357"/>
    </source>
</evidence>
<dbReference type="CDD" id="cd01347">
    <property type="entry name" value="ligand_gated_channel"/>
    <property type="match status" value="1"/>
</dbReference>
<dbReference type="EMBL" id="JBHSGN010000164">
    <property type="protein sequence ID" value="MFC4676966.1"/>
    <property type="molecule type" value="Genomic_DNA"/>
</dbReference>
<keyword evidence="6 14" id="KW-0732">Signal</keyword>
<evidence type="ECO:0000256" key="5">
    <source>
        <dbReference type="ARBA" id="ARBA00022692"/>
    </source>
</evidence>
<evidence type="ECO:0000313" key="18">
    <source>
        <dbReference type="Proteomes" id="UP001596023"/>
    </source>
</evidence>
<gene>
    <name evidence="17" type="ORF">ACFO6W_25115</name>
</gene>
<evidence type="ECO:0000256" key="7">
    <source>
        <dbReference type="ARBA" id="ARBA00023004"/>
    </source>
</evidence>
<keyword evidence="10 12" id="KW-0472">Membrane</keyword>
<keyword evidence="11 12" id="KW-0998">Cell outer membrane</keyword>
<keyword evidence="4" id="KW-0410">Iron transport</keyword>
<dbReference type="InterPro" id="IPR012910">
    <property type="entry name" value="Plug_dom"/>
</dbReference>
<dbReference type="Gene3D" id="2.170.130.10">
    <property type="entry name" value="TonB-dependent receptor, plug domain"/>
    <property type="match status" value="1"/>
</dbReference>
<dbReference type="Pfam" id="PF07715">
    <property type="entry name" value="Plug"/>
    <property type="match status" value="1"/>
</dbReference>
<evidence type="ECO:0000259" key="16">
    <source>
        <dbReference type="Pfam" id="PF07715"/>
    </source>
</evidence>
<dbReference type="RefSeq" id="WP_380001697.1">
    <property type="nucleotide sequence ID" value="NZ_JBHSGN010000164.1"/>
</dbReference>
<comment type="similarity">
    <text evidence="12 13">Belongs to the TonB-dependent receptor family.</text>
</comment>
<dbReference type="InterPro" id="IPR039426">
    <property type="entry name" value="TonB-dep_rcpt-like"/>
</dbReference>
<organism evidence="17 18">
    <name type="scientific">Dysgonomonas termitidis</name>
    <dbReference type="NCBI Taxonomy" id="1516126"/>
    <lineage>
        <taxon>Bacteria</taxon>
        <taxon>Pseudomonadati</taxon>
        <taxon>Bacteroidota</taxon>
        <taxon>Bacteroidia</taxon>
        <taxon>Bacteroidales</taxon>
        <taxon>Dysgonomonadaceae</taxon>
        <taxon>Dysgonomonas</taxon>
    </lineage>
</organism>
<dbReference type="PANTHER" id="PTHR32552">
    <property type="entry name" value="FERRICHROME IRON RECEPTOR-RELATED"/>
    <property type="match status" value="1"/>
</dbReference>
<feature type="signal peptide" evidence="14">
    <location>
        <begin position="1"/>
        <end position="19"/>
    </location>
</feature>
<comment type="subcellular location">
    <subcellularLocation>
        <location evidence="1 12">Cell outer membrane</location>
        <topology evidence="1 12">Multi-pass membrane protein</topology>
    </subcellularLocation>
</comment>
<evidence type="ECO:0000256" key="9">
    <source>
        <dbReference type="ARBA" id="ARBA00023077"/>
    </source>
</evidence>
<evidence type="ECO:0000256" key="3">
    <source>
        <dbReference type="ARBA" id="ARBA00022452"/>
    </source>
</evidence>
<evidence type="ECO:0000259" key="15">
    <source>
        <dbReference type="Pfam" id="PF00593"/>
    </source>
</evidence>
<evidence type="ECO:0000256" key="11">
    <source>
        <dbReference type="ARBA" id="ARBA00023237"/>
    </source>
</evidence>
<accession>A0ABV9L5X0</accession>
<evidence type="ECO:0000256" key="10">
    <source>
        <dbReference type="ARBA" id="ARBA00023136"/>
    </source>
</evidence>
<dbReference type="Pfam" id="PF00593">
    <property type="entry name" value="TonB_dep_Rec_b-barrel"/>
    <property type="match status" value="1"/>
</dbReference>
<dbReference type="InterPro" id="IPR037066">
    <property type="entry name" value="Plug_dom_sf"/>
</dbReference>
<evidence type="ECO:0000256" key="12">
    <source>
        <dbReference type="PROSITE-ProRule" id="PRU01360"/>
    </source>
</evidence>
<dbReference type="Gene3D" id="2.40.170.20">
    <property type="entry name" value="TonB-dependent receptor, beta-barrel domain"/>
    <property type="match status" value="1"/>
</dbReference>
<evidence type="ECO:0000256" key="1">
    <source>
        <dbReference type="ARBA" id="ARBA00004571"/>
    </source>
</evidence>
<dbReference type="PANTHER" id="PTHR32552:SF68">
    <property type="entry name" value="FERRICHROME OUTER MEMBRANE TRANSPORTER_PHAGE RECEPTOR"/>
    <property type="match status" value="1"/>
</dbReference>
<keyword evidence="18" id="KW-1185">Reference proteome</keyword>
<dbReference type="PROSITE" id="PS52016">
    <property type="entry name" value="TONB_DEPENDENT_REC_3"/>
    <property type="match status" value="1"/>
</dbReference>
<keyword evidence="3 12" id="KW-1134">Transmembrane beta strand</keyword>
<name>A0ABV9L5X0_9BACT</name>
<evidence type="ECO:0000256" key="8">
    <source>
        <dbReference type="ARBA" id="ARBA00023065"/>
    </source>
</evidence>
<comment type="caution">
    <text evidence="17">The sequence shown here is derived from an EMBL/GenBank/DDBJ whole genome shotgun (WGS) entry which is preliminary data.</text>
</comment>
<dbReference type="SUPFAM" id="SSF56935">
    <property type="entry name" value="Porins"/>
    <property type="match status" value="1"/>
</dbReference>
<protein>
    <submittedName>
        <fullName evidence="17">TonB-dependent receptor</fullName>
    </submittedName>
</protein>
<keyword evidence="5 12" id="KW-0812">Transmembrane</keyword>
<keyword evidence="7" id="KW-0408">Iron</keyword>
<evidence type="ECO:0000256" key="14">
    <source>
        <dbReference type="SAM" id="SignalP"/>
    </source>
</evidence>
<feature type="domain" description="TonB-dependent receptor-like beta-barrel" evidence="15">
    <location>
        <begin position="279"/>
        <end position="759"/>
    </location>
</feature>
<keyword evidence="2 12" id="KW-0813">Transport</keyword>
<evidence type="ECO:0000256" key="6">
    <source>
        <dbReference type="ARBA" id="ARBA00022729"/>
    </source>
</evidence>
<sequence length="789" mass="89309">MKKYLYIIIGTMMIGNVFAQNKTMTDTIFSIREVEVVGTNLKKNEVGKLNVPLQYLPLSVTTVLANTLDMRGIVNMQDAVKFLPNTRMRTTYGAYQQFEVRGFDYTPIMIDGVRDERTSITNSAPLPDLSSVESIELLKGPASVLYGHSTVGGVLNVIRKAPTSKNTLNALMSYGSWDNKRAMIDFGGKFFGPFNYRAVVNWSDNEGYRYTNDKRFSGYFALGGQLDAKQELDIRAGFNRDWYGTEIGLPQFMANDIYNADGSKYLSKGDMLPGLNRRWRYNNESDFMINNGSNISVRYSNKVSESLKIENRLAYNYDNIDYFSTETLTYRESGEDKPIYDHHYIRKSKDGLRDSTVYIQLDTVQLTYPLRFAYTVHVINEQLEASGKIEFDNGMKYNYLGGYNFVYFHRNTYRGYGGTNPQTNKTYQLSDLIDGPGLNSKVPVYNPHSMGYMDPHFSAGTATRNITNGVYLQNLLELSNQFKVMVSGRFDHFLFKTATATINPISKERKYSDQPEFDKTTTSAFTYRLGAVYLPATNLSVYGSFANFFMPYRDIVSSNIIYINAEGNRFEPKDGDQVFKPQTGYQGEIGVRYSLNNILQATASAFYIRKNNEKKTLKTGVVEDGVTKSVVGVVGSSESKGLELELTLTPVDNTALSFGYGYTDAAIRDIKKNEYMEEEVQKGMRLAGIPKNTFFAAGNYRISKGVFSNLGFNLTVSYTDNVYRTVDKGVVYPAYWLTDLGVSYKLKNGIQLRANVNNVFDEKYYNQSLGTQMVPSMPRNYLFTLAYSL</sequence>
<feature type="domain" description="TonB-dependent receptor plug" evidence="16">
    <location>
        <begin position="54"/>
        <end position="154"/>
    </location>
</feature>
<evidence type="ECO:0000256" key="4">
    <source>
        <dbReference type="ARBA" id="ARBA00022496"/>
    </source>
</evidence>
<feature type="chain" id="PRO_5047185579" evidence="14">
    <location>
        <begin position="20"/>
        <end position="789"/>
    </location>
</feature>
<keyword evidence="9 13" id="KW-0798">TonB box</keyword>
<keyword evidence="8" id="KW-0406">Ion transport</keyword>
<dbReference type="InterPro" id="IPR000531">
    <property type="entry name" value="Beta-barrel_TonB"/>
</dbReference>
<dbReference type="InterPro" id="IPR036942">
    <property type="entry name" value="Beta-barrel_TonB_sf"/>
</dbReference>
<dbReference type="Proteomes" id="UP001596023">
    <property type="component" value="Unassembled WGS sequence"/>
</dbReference>
<evidence type="ECO:0000313" key="17">
    <source>
        <dbReference type="EMBL" id="MFC4676966.1"/>
    </source>
</evidence>
<keyword evidence="17" id="KW-0675">Receptor</keyword>